<keyword evidence="3" id="KW-1185">Reference proteome</keyword>
<dbReference type="EMBL" id="FMAO01000004">
    <property type="protein sequence ID" value="SCB91002.1"/>
    <property type="molecule type" value="Genomic_DNA"/>
</dbReference>
<dbReference type="SUPFAM" id="SSF52540">
    <property type="entry name" value="P-loop containing nucleoside triphosphate hydrolases"/>
    <property type="match status" value="1"/>
</dbReference>
<protein>
    <submittedName>
        <fullName evidence="2">KAP family P-loop domain-containing protein</fullName>
    </submittedName>
</protein>
<dbReference type="STRING" id="1505725.GA0061074_10479"/>
<feature type="domain" description="KAP NTPase" evidence="1">
    <location>
        <begin position="16"/>
        <end position="266"/>
    </location>
</feature>
<evidence type="ECO:0000259" key="1">
    <source>
        <dbReference type="Pfam" id="PF07693"/>
    </source>
</evidence>
<name>A0A1C4A8Z6_9LACO</name>
<dbReference type="Gene3D" id="3.40.50.300">
    <property type="entry name" value="P-loop containing nucleotide triphosphate hydrolases"/>
    <property type="match status" value="1"/>
</dbReference>
<dbReference type="InterPro" id="IPR027417">
    <property type="entry name" value="P-loop_NTPase"/>
</dbReference>
<dbReference type="InterPro" id="IPR011646">
    <property type="entry name" value="KAP_P-loop"/>
</dbReference>
<sequence>MKLTNNIDNNSILDSLLNFVSAKDQFAIMLDGPWGSGKTYFLKNKVIPQLQIKHKVVYFSVYGYENLSELKIDLINNLFISSIGLDLENNATKENIKDAKRIAKGLFSVFGNKLSVFKPLANAASEFTIRKQLQEQSKKKVSVLVIDDLERINNSIKISDFLGFLLTNIIESYGYRVIIVGNSKEIISNEPERFNKIYEKTISRIIPFSYDIKSVKRDFFEKSEINYLKNDSIWLVNILAEYVQNNKDQFNLRTLQFILETFDIIDQSLDKYLGNCHNEGKKVDSIKRSAFLNLFVIANEYREGRLVRGDLYQLGNILNTRDFHFIHLNENEEKSKAEQITLRYHHDKTLSENIIYTNEINNVVFNGVFDAQKFVENWSELFSTESNTSNLSKLSYFREMNDVQLKELQETLLEEFCDSGETSGNILSLINNFVFFEENGIYLADKPYLKILLDLLAKAVNKEVILQDGELFDESLIAFLYTAIARNKKVMEHVKHIVKSVNDKKSKNIAQKLLHSIFSKDYETQRKILIKGFKINIFREIINSKFLYEDLLVKGSKAPMLNQYLNSEYIGILNIKDFHKNETLDLEKFINDVEEFLKYSAEIDKIDQFNLKNLLKTLQDINNKLSD</sequence>
<dbReference type="Pfam" id="PF07693">
    <property type="entry name" value="KAP_NTPase"/>
    <property type="match status" value="1"/>
</dbReference>
<evidence type="ECO:0000313" key="2">
    <source>
        <dbReference type="EMBL" id="SCB91002.1"/>
    </source>
</evidence>
<dbReference type="AlphaFoldDB" id="A0A1C4A8Z6"/>
<organism evidence="2 3">
    <name type="scientific">Weissella bombi</name>
    <dbReference type="NCBI Taxonomy" id="1505725"/>
    <lineage>
        <taxon>Bacteria</taxon>
        <taxon>Bacillati</taxon>
        <taxon>Bacillota</taxon>
        <taxon>Bacilli</taxon>
        <taxon>Lactobacillales</taxon>
        <taxon>Lactobacillaceae</taxon>
        <taxon>Weissella</taxon>
    </lineage>
</organism>
<gene>
    <name evidence="2" type="ORF">GA0061074_10479</name>
</gene>
<reference evidence="3" key="1">
    <citation type="submission" date="2016-08" db="EMBL/GenBank/DDBJ databases">
        <authorList>
            <person name="Varghese N."/>
            <person name="Submissions Spin"/>
        </authorList>
    </citation>
    <scope>NUCLEOTIDE SEQUENCE [LARGE SCALE GENOMIC DNA]</scope>
    <source>
        <strain evidence="3">R-53094</strain>
    </source>
</reference>
<proteinExistence type="predicted"/>
<evidence type="ECO:0000313" key="3">
    <source>
        <dbReference type="Proteomes" id="UP000199268"/>
    </source>
</evidence>
<accession>A0A1C4A8Z6</accession>
<dbReference type="RefSeq" id="WP_092462173.1">
    <property type="nucleotide sequence ID" value="NZ_BJEE01000001.1"/>
</dbReference>
<dbReference type="Proteomes" id="UP000199268">
    <property type="component" value="Unassembled WGS sequence"/>
</dbReference>